<dbReference type="InterPro" id="IPR016036">
    <property type="entry name" value="Malonyl_transacylase_ACP-bd"/>
</dbReference>
<dbReference type="InterPro" id="IPR014031">
    <property type="entry name" value="Ketoacyl_synth_C"/>
</dbReference>
<dbReference type="InterPro" id="IPR030918">
    <property type="entry name" value="PT_fungal_PKS"/>
</dbReference>
<evidence type="ECO:0000259" key="8">
    <source>
        <dbReference type="PROSITE" id="PS52019"/>
    </source>
</evidence>
<dbReference type="OrthoDB" id="329835at2759"/>
<dbReference type="PROSITE" id="PS52004">
    <property type="entry name" value="KS3_2"/>
    <property type="match status" value="1"/>
</dbReference>
<evidence type="ECO:0000256" key="5">
    <source>
        <dbReference type="SAM" id="MobiDB-lite"/>
    </source>
</evidence>
<dbReference type="InterPro" id="IPR001031">
    <property type="entry name" value="Thioesterase"/>
</dbReference>
<dbReference type="InterPro" id="IPR016035">
    <property type="entry name" value="Acyl_Trfase/lysoPLipase"/>
</dbReference>
<feature type="domain" description="PKS/mFAS DH" evidence="8">
    <location>
        <begin position="1298"/>
        <end position="1604"/>
    </location>
</feature>
<dbReference type="InterPro" id="IPR018201">
    <property type="entry name" value="Ketoacyl_synth_AS"/>
</dbReference>
<dbReference type="SUPFAM" id="SSF52151">
    <property type="entry name" value="FabD/lysophospholipase-like"/>
    <property type="match status" value="2"/>
</dbReference>
<dbReference type="Pfam" id="PF00109">
    <property type="entry name" value="ketoacyl-synt"/>
    <property type="match status" value="1"/>
</dbReference>
<feature type="compositionally biased region" description="Polar residues" evidence="5">
    <location>
        <begin position="1741"/>
        <end position="1751"/>
    </location>
</feature>
<dbReference type="NCBIfam" id="TIGR04532">
    <property type="entry name" value="PT_fungal_PKS"/>
    <property type="match status" value="1"/>
</dbReference>
<dbReference type="Gene3D" id="3.10.129.110">
    <property type="entry name" value="Polyketide synthase dehydratase"/>
    <property type="match status" value="1"/>
</dbReference>
<dbReference type="PROSITE" id="PS00606">
    <property type="entry name" value="KS3_1"/>
    <property type="match status" value="1"/>
</dbReference>
<feature type="region of interest" description="N-terminal hotdog fold" evidence="4">
    <location>
        <begin position="1298"/>
        <end position="1429"/>
    </location>
</feature>
<dbReference type="InterPro" id="IPR050091">
    <property type="entry name" value="PKS_NRPS_Biosynth_Enz"/>
</dbReference>
<dbReference type="InterPro" id="IPR020841">
    <property type="entry name" value="PKS_Beta-ketoAc_synthase_dom"/>
</dbReference>
<dbReference type="Pfam" id="PF14765">
    <property type="entry name" value="PS-DH"/>
    <property type="match status" value="1"/>
</dbReference>
<reference evidence="9" key="1">
    <citation type="submission" date="2020-10" db="EMBL/GenBank/DDBJ databases">
        <authorList>
            <person name="Kusch S."/>
        </authorList>
    </citation>
    <scope>NUCLEOTIDE SEQUENCE</scope>
    <source>
        <strain evidence="9">SwB9</strain>
    </source>
</reference>
<feature type="domain" description="Ketosynthase family 3 (KS3)" evidence="7">
    <location>
        <begin position="381"/>
        <end position="814"/>
    </location>
</feature>
<dbReference type="SUPFAM" id="SSF55048">
    <property type="entry name" value="Probable ACP-binding domain of malonyl-CoA ACP transacylase"/>
    <property type="match status" value="1"/>
</dbReference>
<dbReference type="Pfam" id="PF00698">
    <property type="entry name" value="Acyl_transf_1"/>
    <property type="match status" value="1"/>
</dbReference>
<dbReference type="SUPFAM" id="SSF47336">
    <property type="entry name" value="ACP-like"/>
    <property type="match status" value="2"/>
</dbReference>
<feature type="compositionally biased region" description="Polar residues" evidence="5">
    <location>
        <begin position="1631"/>
        <end position="1640"/>
    </location>
</feature>
<dbReference type="EMBL" id="CAJHIA010000037">
    <property type="protein sequence ID" value="CAD6455114.1"/>
    <property type="molecule type" value="Genomic_DNA"/>
</dbReference>
<gene>
    <name evidence="9" type="ORF">SCLTRI_LOCUS10185</name>
</gene>
<feature type="active site" description="Proton acceptor; for dehydratase activity" evidence="4">
    <location>
        <position position="1330"/>
    </location>
</feature>
<keyword evidence="3" id="KW-0808">Transferase</keyword>
<dbReference type="SUPFAM" id="SSF53474">
    <property type="entry name" value="alpha/beta-Hydrolases"/>
    <property type="match status" value="1"/>
</dbReference>
<evidence type="ECO:0000256" key="4">
    <source>
        <dbReference type="PROSITE-ProRule" id="PRU01363"/>
    </source>
</evidence>
<dbReference type="InterPro" id="IPR016039">
    <property type="entry name" value="Thiolase-like"/>
</dbReference>
<dbReference type="GO" id="GO:0044550">
    <property type="term" value="P:secondary metabolite biosynthetic process"/>
    <property type="evidence" value="ECO:0007669"/>
    <property type="project" value="UniProtKB-ARBA"/>
</dbReference>
<feature type="region of interest" description="Disordered" evidence="5">
    <location>
        <begin position="1734"/>
        <end position="1775"/>
    </location>
</feature>
<evidence type="ECO:0000313" key="10">
    <source>
        <dbReference type="Proteomes" id="UP000624404"/>
    </source>
</evidence>
<keyword evidence="10" id="KW-1185">Reference proteome</keyword>
<sequence>MGKKMSFLVFGDQSLDTHTFLTDFCQHGRPSVLSRSFLEQAGSALREEIDRLPSLQRNRIPEFTTILELNKLHHAGNIRNPAVDSALLCITQISQYIDRYEKEHGDSTSPGETCLVGLCTGLFAAAAIASSPSISQLIPIAIQVVLMAFRTGAHVAALADRLNNQSESPESWTHVVPAAQESEVNSILNDFHKENATPLVNQAYISAITSKSIAISGPPSTLRALFASETFQAKPISIPVHGPYHAAHLRSSLNVEQILHLKDEKVREVLGNLKTRFPVMSCTTGTWYTEQEPELLLQAVLLEMLTEPIMFSKILHGCVQKGREFQGRECLIIPFGPTSTAKVLATALESQTELDITLRSLQTGNQQAAKQQNSIEVSPGKCKLAIVGMAGRFPDAASHEKLWELLENGLDVHRVVPKDRFDVATHFDPTSKIKNTSHTPYGCWIENPGLFDPRFFNMSPREAYQTCPMQRLGLATAYEALEMAGYVPNRTHSTKLDRIGTFYGQTSDDWREINAAQDVDTYYITGGVRAFGPGRINYHFGFSGPSFNIDTACSSSAAALQLACTSLWAGDCDTAVVGGLSCMTNPDIFSGLSRGQFLSKNGPCATFDHDADGYCRADGIGTVIIKRLDYALADKDNVLAVILGSATNHSADAVSITHPHGGTQEVLYKRILANAGVDPNDIDYVEMHGTGTQAGDGTEMKSVTNVFASPDRKRRPDQPLYLGAVKANVGHGEAASGVTALIKCLMMLQKNVIPPHVGIKKTINQGFPKDLAERNVHIAFKNTPLPKRKSGAPRRIFVNNFSAAGGNTGLLLEDAPDLPSKVADPRSTHVIAITAKSKSAMLNNAERLISYLERNREIDIADLAYTTTARRIQHKWRMTVTASETSEVSTALKSKLHEQFIPVLPEPPKVAFLFTGQGSQYAAMGHELFENSSLFRESVMEFDNIATILGFPSFISLIDGSVTDALGLSPVIVQLAIVCLEMAMARLWESWGVKPSIVIGHSLGEYAALNAAGILSASDTIYLVGRRAQLLIGRCTAGTHAMLAVQGSRSAVTEALGEIGTPVNIACINSTRETVLSGEAAEISKVSDRLCNSGFKCTQLKVPFAFHSAQVEPILDQFEVLAKSVPFARGNVPLISSLLGRCLTEAEDIDATYLRNHARQPVNFLEGLVSAQNSGIIDEKTVWLEVGPHPVCLGLVKATVGSSTVAAPSLRRNESAYKTLSNSLSVLHTAGLEIDWNEYHRDFHDSVRLLDLPTYAFDDKNYWIQYEGDWCLTKGNLPGKEPLQLEPPKPKLSTSTIHNVVSEKIEGDTAIITAESDLARADLRGVVTGHLVNGAMLCPSSLYADMAMTLCEYGYKLVRPDVKNLGLDVGRMKVPKPLIADPQGKSQVLTLTATINAATGRADLLFSTGTDKARVEHANCQVFFGDTEEYHADFQRTAYLIQSRVDWLQEAERNGKASKIGRGLAYKLFAALVDYDQKYRGMEEVILDSMKMEATSRVVFQTTEKDGTFKCSPFWIDSVAHISGFIVNGSDAVDSREKVYISHGWDSLKFAEPLSAEKTYRSYVRMQQRKDKTMAGDVYVFDGDTIIGMVGGLAFQAIPRKVLNMFLPPVGAAAAATTAKAVPAPRAPQPSKVSNSKAAKKTQVTKANITKVNQKLMSVTSQVMDILAVEVGVKIDELVDNIAFTDLGVDSLMALTVCGRLREELDIDINSNEFINYANIGAFKSFLSQFEGKPPAAYSEDPSSPLTTPSPGESVHDPQEDSEFTDPSDDDVSATGAVDNLGDIIRITIAEEMAIDVLEVASCPDLASLGMDSLMALTVLGRLREKTGLSLPSDLFQVNLTIRDIEKALNVEAPSKPKPKPKPKAPSEQPKPTKTSAPSVNSTVHATPQRIANSILLQGNLRKASKYLWMVPDGGGSATSYIEIPTLSSDVAVFGLNSPYMKTPEEFTCGVPGMASHYINEMKRRQPKGPYLLAGWSAGGVIAYEIVSQLTKNNEVVDKLILLDSPCPDIIEPLPSSLHKWFASIGLLGDGDPSKIPEWLLPHFAASVQALSTYMPEAIDPKKVPQVMAIWCEDGVCKLPSDPRPDPFPYGHAQFLLDNRTDFGPNIWDKYLGNEKFVTRHMPGNHFSMMHAPHIKLLGDYMREALMM</sequence>
<evidence type="ECO:0000259" key="7">
    <source>
        <dbReference type="PROSITE" id="PS52004"/>
    </source>
</evidence>
<dbReference type="PROSITE" id="PS50075">
    <property type="entry name" value="CARRIER"/>
    <property type="match status" value="2"/>
</dbReference>
<proteinExistence type="predicted"/>
<dbReference type="InterPro" id="IPR006162">
    <property type="entry name" value="Ppantetheine_attach_site"/>
</dbReference>
<feature type="domain" description="Carrier" evidence="6">
    <location>
        <begin position="1650"/>
        <end position="1731"/>
    </location>
</feature>
<evidence type="ECO:0000256" key="2">
    <source>
        <dbReference type="ARBA" id="ARBA00022553"/>
    </source>
</evidence>
<dbReference type="Pfam" id="PF22621">
    <property type="entry name" value="CurL-like_PKS_C"/>
    <property type="match status" value="1"/>
</dbReference>
<dbReference type="Gene3D" id="1.10.1200.10">
    <property type="entry name" value="ACP-like"/>
    <property type="match status" value="2"/>
</dbReference>
<feature type="region of interest" description="Disordered" evidence="5">
    <location>
        <begin position="1621"/>
        <end position="1640"/>
    </location>
</feature>
<keyword evidence="2" id="KW-0597">Phosphoprotein</keyword>
<dbReference type="InterPro" id="IPR032088">
    <property type="entry name" value="SAT"/>
</dbReference>
<feature type="compositionally biased region" description="Acidic residues" evidence="5">
    <location>
        <begin position="1760"/>
        <end position="1772"/>
    </location>
</feature>
<organism evidence="9 10">
    <name type="scientific">Sclerotinia trifoliorum</name>
    <dbReference type="NCBI Taxonomy" id="28548"/>
    <lineage>
        <taxon>Eukaryota</taxon>
        <taxon>Fungi</taxon>
        <taxon>Dikarya</taxon>
        <taxon>Ascomycota</taxon>
        <taxon>Pezizomycotina</taxon>
        <taxon>Leotiomycetes</taxon>
        <taxon>Helotiales</taxon>
        <taxon>Sclerotiniaceae</taxon>
        <taxon>Sclerotinia</taxon>
    </lineage>
</organism>
<dbReference type="InterPro" id="IPR049900">
    <property type="entry name" value="PKS_mFAS_DH"/>
</dbReference>
<dbReference type="Pfam" id="PF16073">
    <property type="entry name" value="SAT"/>
    <property type="match status" value="1"/>
</dbReference>
<feature type="domain" description="Carrier" evidence="6">
    <location>
        <begin position="1779"/>
        <end position="1853"/>
    </location>
</feature>
<dbReference type="Pfam" id="PF00975">
    <property type="entry name" value="Thioesterase"/>
    <property type="match status" value="1"/>
</dbReference>
<dbReference type="Pfam" id="PF00550">
    <property type="entry name" value="PP-binding"/>
    <property type="match status" value="2"/>
</dbReference>
<dbReference type="InterPro" id="IPR020806">
    <property type="entry name" value="PKS_PP-bd"/>
</dbReference>
<dbReference type="InterPro" id="IPR001227">
    <property type="entry name" value="Ac_transferase_dom_sf"/>
</dbReference>
<dbReference type="Proteomes" id="UP000624404">
    <property type="component" value="Unassembled WGS sequence"/>
</dbReference>
<dbReference type="SMART" id="SM00825">
    <property type="entry name" value="PKS_KS"/>
    <property type="match status" value="1"/>
</dbReference>
<dbReference type="SMART" id="SM00827">
    <property type="entry name" value="PKS_AT"/>
    <property type="match status" value="1"/>
</dbReference>
<dbReference type="GO" id="GO:0006633">
    <property type="term" value="P:fatty acid biosynthetic process"/>
    <property type="evidence" value="ECO:0007669"/>
    <property type="project" value="InterPro"/>
</dbReference>
<feature type="region of interest" description="Disordered" evidence="5">
    <location>
        <begin position="1851"/>
        <end position="1884"/>
    </location>
</feature>
<keyword evidence="1" id="KW-0596">Phosphopantetheine</keyword>
<dbReference type="FunFam" id="3.10.129.110:FF:000001">
    <property type="entry name" value="Sterigmatocystin biosynthesis polyketide synthase"/>
    <property type="match status" value="1"/>
</dbReference>
<dbReference type="GO" id="GO:0031177">
    <property type="term" value="F:phosphopantetheine binding"/>
    <property type="evidence" value="ECO:0007669"/>
    <property type="project" value="InterPro"/>
</dbReference>
<feature type="region of interest" description="C-terminal hotdog fold" evidence="4">
    <location>
        <begin position="1457"/>
        <end position="1604"/>
    </location>
</feature>
<dbReference type="InterPro" id="IPR049551">
    <property type="entry name" value="PKS_DH_C"/>
</dbReference>
<dbReference type="InterPro" id="IPR014030">
    <property type="entry name" value="Ketoacyl_synth_N"/>
</dbReference>
<evidence type="ECO:0000259" key="6">
    <source>
        <dbReference type="PROSITE" id="PS50075"/>
    </source>
</evidence>
<dbReference type="InterPro" id="IPR036736">
    <property type="entry name" value="ACP-like_sf"/>
</dbReference>
<dbReference type="GO" id="GO:0004312">
    <property type="term" value="F:fatty acid synthase activity"/>
    <property type="evidence" value="ECO:0007669"/>
    <property type="project" value="TreeGrafter"/>
</dbReference>
<evidence type="ECO:0000313" key="9">
    <source>
        <dbReference type="EMBL" id="CAD6455114.1"/>
    </source>
</evidence>
<dbReference type="InterPro" id="IPR029058">
    <property type="entry name" value="AB_hydrolase_fold"/>
</dbReference>
<feature type="active site" description="Proton donor; for dehydratase activity" evidence="4">
    <location>
        <position position="1517"/>
    </location>
</feature>
<dbReference type="PROSITE" id="PS00012">
    <property type="entry name" value="PHOSPHOPANTETHEINE"/>
    <property type="match status" value="2"/>
</dbReference>
<feature type="compositionally biased region" description="Polar residues" evidence="5">
    <location>
        <begin position="1873"/>
        <end position="1884"/>
    </location>
</feature>
<dbReference type="Gene3D" id="3.40.366.10">
    <property type="entry name" value="Malonyl-Coenzyme A Acyl Carrier Protein, domain 2"/>
    <property type="match status" value="2"/>
</dbReference>
<dbReference type="Pfam" id="PF02801">
    <property type="entry name" value="Ketoacyl-synt_C"/>
    <property type="match status" value="1"/>
</dbReference>
<dbReference type="InterPro" id="IPR009081">
    <property type="entry name" value="PP-bd_ACP"/>
</dbReference>
<name>A0A8H2ZY60_9HELO</name>
<dbReference type="PANTHER" id="PTHR43775">
    <property type="entry name" value="FATTY ACID SYNTHASE"/>
    <property type="match status" value="1"/>
</dbReference>
<dbReference type="Gene3D" id="3.40.47.10">
    <property type="match status" value="1"/>
</dbReference>
<accession>A0A8H2ZY60</accession>
<dbReference type="Gene3D" id="3.40.50.1820">
    <property type="entry name" value="alpha/beta hydrolase"/>
    <property type="match status" value="1"/>
</dbReference>
<evidence type="ECO:0000256" key="1">
    <source>
        <dbReference type="ARBA" id="ARBA00022450"/>
    </source>
</evidence>
<dbReference type="Gene3D" id="3.30.70.3290">
    <property type="match status" value="1"/>
</dbReference>
<dbReference type="CDD" id="cd00833">
    <property type="entry name" value="PKS"/>
    <property type="match status" value="1"/>
</dbReference>
<protein>
    <submittedName>
        <fullName evidence="9">A0a94dbc-8f59-43ae-8954-1b418154b307</fullName>
    </submittedName>
</protein>
<evidence type="ECO:0000256" key="3">
    <source>
        <dbReference type="ARBA" id="ARBA00022679"/>
    </source>
</evidence>
<dbReference type="GO" id="GO:0004315">
    <property type="term" value="F:3-oxoacyl-[acyl-carrier-protein] synthase activity"/>
    <property type="evidence" value="ECO:0007669"/>
    <property type="project" value="InterPro"/>
</dbReference>
<dbReference type="PANTHER" id="PTHR43775:SF37">
    <property type="entry name" value="SI:DKEY-61P9.11"/>
    <property type="match status" value="1"/>
</dbReference>
<comment type="caution">
    <text evidence="9">The sequence shown here is derived from an EMBL/GenBank/DDBJ whole genome shotgun (WGS) entry which is preliminary data.</text>
</comment>
<dbReference type="SMART" id="SM00823">
    <property type="entry name" value="PKS_PP"/>
    <property type="match status" value="2"/>
</dbReference>
<dbReference type="FunFam" id="3.40.366.10:FF:000002">
    <property type="entry name" value="Probable polyketide synthase 2"/>
    <property type="match status" value="1"/>
</dbReference>
<dbReference type="InterPro" id="IPR014043">
    <property type="entry name" value="Acyl_transferase_dom"/>
</dbReference>
<dbReference type="InterPro" id="IPR042104">
    <property type="entry name" value="PKS_dehydratase_sf"/>
</dbReference>
<dbReference type="PROSITE" id="PS52019">
    <property type="entry name" value="PKS_MFAS_DH"/>
    <property type="match status" value="1"/>
</dbReference>
<dbReference type="SUPFAM" id="SSF53901">
    <property type="entry name" value="Thiolase-like"/>
    <property type="match status" value="1"/>
</dbReference>